<dbReference type="InterPro" id="IPR013121">
    <property type="entry name" value="Fe_red_NAD-bd_6"/>
</dbReference>
<feature type="transmembrane region" description="Helical" evidence="14">
    <location>
        <begin position="63"/>
        <end position="80"/>
    </location>
</feature>
<keyword evidence="4" id="KW-0813">Transport</keyword>
<feature type="region of interest" description="Disordered" evidence="13">
    <location>
        <begin position="130"/>
        <end position="151"/>
    </location>
</feature>
<evidence type="ECO:0000313" key="17">
    <source>
        <dbReference type="Proteomes" id="UP000092666"/>
    </source>
</evidence>
<keyword evidence="8 14" id="KW-1133">Transmembrane helix</keyword>
<evidence type="ECO:0000256" key="8">
    <source>
        <dbReference type="ARBA" id="ARBA00022989"/>
    </source>
</evidence>
<organism evidence="16 17">
    <name type="scientific">Kwoniella heveanensis BCC8398</name>
    <dbReference type="NCBI Taxonomy" id="1296120"/>
    <lineage>
        <taxon>Eukaryota</taxon>
        <taxon>Fungi</taxon>
        <taxon>Dikarya</taxon>
        <taxon>Basidiomycota</taxon>
        <taxon>Agaricomycotina</taxon>
        <taxon>Tremellomycetes</taxon>
        <taxon>Tremellales</taxon>
        <taxon>Cryptococcaceae</taxon>
        <taxon>Kwoniella</taxon>
    </lineage>
</organism>
<dbReference type="PROSITE" id="PS51384">
    <property type="entry name" value="FAD_FR"/>
    <property type="match status" value="1"/>
</dbReference>
<evidence type="ECO:0000256" key="4">
    <source>
        <dbReference type="ARBA" id="ARBA00022448"/>
    </source>
</evidence>
<dbReference type="InterPro" id="IPR039261">
    <property type="entry name" value="FNR_nucleotide-bd"/>
</dbReference>
<dbReference type="CDD" id="cd06186">
    <property type="entry name" value="NOX_Duox_like_FAD_NADP"/>
    <property type="match status" value="1"/>
</dbReference>
<reference evidence="16 17" key="1">
    <citation type="submission" date="2013-07" db="EMBL/GenBank/DDBJ databases">
        <title>The Genome Sequence of Cryptococcus heveanensis BCC8398.</title>
        <authorList>
            <consortium name="The Broad Institute Genome Sequencing Platform"/>
            <person name="Cuomo C."/>
            <person name="Litvintseva A."/>
            <person name="Chen Y."/>
            <person name="Heitman J."/>
            <person name="Sun S."/>
            <person name="Springer D."/>
            <person name="Dromer F."/>
            <person name="Young S.K."/>
            <person name="Zeng Q."/>
            <person name="Gargeya S."/>
            <person name="Fitzgerald M."/>
            <person name="Abouelleil A."/>
            <person name="Alvarado L."/>
            <person name="Berlin A.M."/>
            <person name="Chapman S.B."/>
            <person name="Dewar J."/>
            <person name="Goldberg J."/>
            <person name="Griggs A."/>
            <person name="Gujja S."/>
            <person name="Hansen M."/>
            <person name="Howarth C."/>
            <person name="Imamovic A."/>
            <person name="Larimer J."/>
            <person name="McCowan C."/>
            <person name="Murphy C."/>
            <person name="Pearson M."/>
            <person name="Priest M."/>
            <person name="Roberts A."/>
            <person name="Saif S."/>
            <person name="Shea T."/>
            <person name="Sykes S."/>
            <person name="Wortman J."/>
            <person name="Nusbaum C."/>
            <person name="Birren B."/>
        </authorList>
    </citation>
    <scope>NUCLEOTIDE SEQUENCE [LARGE SCALE GENOMIC DNA]</scope>
    <source>
        <strain evidence="16 17">BCC8398</strain>
    </source>
</reference>
<feature type="transmembrane region" description="Helical" evidence="14">
    <location>
        <begin position="181"/>
        <end position="202"/>
    </location>
</feature>
<gene>
    <name evidence="16" type="ORF">I316_03499</name>
</gene>
<reference evidence="17" key="2">
    <citation type="submission" date="2013-12" db="EMBL/GenBank/DDBJ databases">
        <title>Evolution of pathogenesis and genome organization in the Tremellales.</title>
        <authorList>
            <person name="Cuomo C."/>
            <person name="Litvintseva A."/>
            <person name="Heitman J."/>
            <person name="Chen Y."/>
            <person name="Sun S."/>
            <person name="Springer D."/>
            <person name="Dromer F."/>
            <person name="Young S."/>
            <person name="Zeng Q."/>
            <person name="Chapman S."/>
            <person name="Gujja S."/>
            <person name="Saif S."/>
            <person name="Birren B."/>
        </authorList>
    </citation>
    <scope>NUCLEOTIDE SEQUENCE [LARGE SCALE GENOMIC DNA]</scope>
    <source>
        <strain evidence="17">BCC8398</strain>
    </source>
</reference>
<dbReference type="SUPFAM" id="SSF52343">
    <property type="entry name" value="Ferredoxin reductase-like, C-terminal NADP-linked domain"/>
    <property type="match status" value="1"/>
</dbReference>
<accession>A0A1B9GVB7</accession>
<feature type="transmembrane region" description="Helical" evidence="14">
    <location>
        <begin position="237"/>
        <end position="262"/>
    </location>
</feature>
<evidence type="ECO:0000259" key="15">
    <source>
        <dbReference type="PROSITE" id="PS51384"/>
    </source>
</evidence>
<keyword evidence="11 14" id="KW-0472">Membrane</keyword>
<comment type="subcellular location">
    <subcellularLocation>
        <location evidence="1">Cell membrane</location>
        <topology evidence="1">Multi-pass membrane protein</topology>
    </subcellularLocation>
</comment>
<evidence type="ECO:0000256" key="2">
    <source>
        <dbReference type="ARBA" id="ARBA00006278"/>
    </source>
</evidence>
<evidence type="ECO:0000256" key="5">
    <source>
        <dbReference type="ARBA" id="ARBA00022475"/>
    </source>
</evidence>
<keyword evidence="5" id="KW-1003">Cell membrane</keyword>
<keyword evidence="17" id="KW-1185">Reference proteome</keyword>
<protein>
    <recommendedName>
        <fullName evidence="3">ferric-chelate reductase (NADPH)</fullName>
        <ecNumber evidence="3">1.16.1.9</ecNumber>
    </recommendedName>
</protein>
<name>A0A1B9GVB7_9TREE</name>
<dbReference type="InterPro" id="IPR017938">
    <property type="entry name" value="Riboflavin_synthase-like_b-brl"/>
</dbReference>
<feature type="transmembrane region" description="Helical" evidence="14">
    <location>
        <begin position="208"/>
        <end position="225"/>
    </location>
</feature>
<evidence type="ECO:0000256" key="12">
    <source>
        <dbReference type="ARBA" id="ARBA00048483"/>
    </source>
</evidence>
<dbReference type="SUPFAM" id="SSF63380">
    <property type="entry name" value="Riboflavin synthase domain-like"/>
    <property type="match status" value="1"/>
</dbReference>
<dbReference type="GO" id="GO:0052851">
    <property type="term" value="F:ferric-chelate reductase (NADPH) activity"/>
    <property type="evidence" value="ECO:0007669"/>
    <property type="project" value="UniProtKB-EC"/>
</dbReference>
<feature type="transmembrane region" description="Helical" evidence="14">
    <location>
        <begin position="312"/>
        <end position="333"/>
    </location>
</feature>
<dbReference type="GO" id="GO:0005886">
    <property type="term" value="C:plasma membrane"/>
    <property type="evidence" value="ECO:0007669"/>
    <property type="project" value="UniProtKB-SubCell"/>
</dbReference>
<keyword evidence="9" id="KW-0560">Oxidoreductase</keyword>
<comment type="similarity">
    <text evidence="2">Belongs to the ferric reductase (FRE) family.</text>
</comment>
<keyword evidence="6 14" id="KW-0812">Transmembrane</keyword>
<dbReference type="STRING" id="1296120.A0A1B9GVB7"/>
<dbReference type="Gene3D" id="3.40.50.80">
    <property type="entry name" value="Nucleotide-binding domain of ferredoxin-NADP reductase (FNR) module"/>
    <property type="match status" value="1"/>
</dbReference>
<evidence type="ECO:0000256" key="13">
    <source>
        <dbReference type="SAM" id="MobiDB-lite"/>
    </source>
</evidence>
<keyword evidence="10" id="KW-0406">Ion transport</keyword>
<sequence length="702" mass="75640">MSYQPMYPGAVQPAAPVPQINGLAASNDSSQPVIPHGITPWGGVDADHPFEWLSNPDQLPPRFLIILSCCMLGVFTLLNVPRVIARFASNDRGGEAFNGLQLSTKPPAPAPVAGGGIALMQTPVTPKTGAFSIRDGSEGSPSYPSSVYQTPTTATPLRSFARGYPSPSTGKMVTRVDAPKYVPGLSAVIPFSGLLGITIPWIGYTVGQSLLCVCWATFLFVGLFYQNDVVTHNVRAGFVAMHMLPVVFALGTKVNVIGHLVGLGYEKLNFLHRFIGRAIFVASTFHAAAYFIKWAKKGGAEYIAEASMKPFITAGIAAWAAFAFIGITSIPFIRRRMYGLFWISHWIGIVTAFVALSFHKPYCGLLVTIAMGIYAKDLILRFILKTRVVPGRLIALPAPRSDPSSGSTQIILPLRSGWRAGQHVFVRIPALKEVGGMAWLENHPFTIASAEGSDMVLVAKKAGGWTRDLYDYASKGGIVILNANEKSIQDESKIDLGFEEEKRDIVSVENAVQVNGRICKVMVEGPYGGPCSLIFSSYAGIMLIAGGSGITYVLSMFEDLVKKASEGHVRASSVHVVWICKTLEDAAPLLGHIHELSARADPTTLRPRITLYLSRSPSSDAYPEGTIDIIPQRPDLPRIVQEAVSRTRGEMLSGSVTGGGMIVGVCGPKRLTEGAQLAGRKVSWKDKKDIGGLTVHTETFGW</sequence>
<dbReference type="EC" id="1.16.1.9" evidence="3"/>
<evidence type="ECO:0000256" key="3">
    <source>
        <dbReference type="ARBA" id="ARBA00012668"/>
    </source>
</evidence>
<dbReference type="SFLD" id="SFLDG01168">
    <property type="entry name" value="Ferric_reductase_subgroup_(FRE"/>
    <property type="match status" value="1"/>
</dbReference>
<comment type="catalytic activity">
    <reaction evidence="12">
        <text>2 a Fe(II)-siderophore + NADP(+) + H(+) = 2 a Fe(III)-siderophore + NADPH</text>
        <dbReference type="Rhea" id="RHEA:28795"/>
        <dbReference type="Rhea" id="RHEA-COMP:11342"/>
        <dbReference type="Rhea" id="RHEA-COMP:11344"/>
        <dbReference type="ChEBI" id="CHEBI:15378"/>
        <dbReference type="ChEBI" id="CHEBI:29033"/>
        <dbReference type="ChEBI" id="CHEBI:29034"/>
        <dbReference type="ChEBI" id="CHEBI:57783"/>
        <dbReference type="ChEBI" id="CHEBI:58349"/>
        <dbReference type="EC" id="1.16.1.9"/>
    </reaction>
</comment>
<dbReference type="GO" id="GO:0006879">
    <property type="term" value="P:intracellular iron ion homeostasis"/>
    <property type="evidence" value="ECO:0007669"/>
    <property type="project" value="TreeGrafter"/>
</dbReference>
<feature type="transmembrane region" description="Helical" evidence="14">
    <location>
        <begin position="339"/>
        <end position="358"/>
    </location>
</feature>
<keyword evidence="7" id="KW-0249">Electron transport</keyword>
<evidence type="ECO:0000313" key="16">
    <source>
        <dbReference type="EMBL" id="OCF34952.1"/>
    </source>
</evidence>
<dbReference type="Pfam" id="PF01794">
    <property type="entry name" value="Ferric_reduct"/>
    <property type="match status" value="1"/>
</dbReference>
<feature type="transmembrane region" description="Helical" evidence="14">
    <location>
        <begin position="274"/>
        <end position="292"/>
    </location>
</feature>
<dbReference type="Pfam" id="PF08030">
    <property type="entry name" value="NAD_binding_6"/>
    <property type="match status" value="1"/>
</dbReference>
<dbReference type="Proteomes" id="UP000092666">
    <property type="component" value="Unassembled WGS sequence"/>
</dbReference>
<evidence type="ECO:0000256" key="7">
    <source>
        <dbReference type="ARBA" id="ARBA00022982"/>
    </source>
</evidence>
<dbReference type="OrthoDB" id="2563050at2759"/>
<dbReference type="InterPro" id="IPR013112">
    <property type="entry name" value="FAD-bd_8"/>
</dbReference>
<feature type="domain" description="FAD-binding FR-type" evidence="15">
    <location>
        <begin position="386"/>
        <end position="533"/>
    </location>
</feature>
<evidence type="ECO:0000256" key="11">
    <source>
        <dbReference type="ARBA" id="ARBA00023136"/>
    </source>
</evidence>
<dbReference type="GO" id="GO:0006826">
    <property type="term" value="P:iron ion transport"/>
    <property type="evidence" value="ECO:0007669"/>
    <property type="project" value="UniProtKB-ARBA"/>
</dbReference>
<dbReference type="InterPro" id="IPR013130">
    <property type="entry name" value="Fe3_Rdtase_TM_dom"/>
</dbReference>
<dbReference type="Pfam" id="PF08022">
    <property type="entry name" value="FAD_binding_8"/>
    <property type="match status" value="1"/>
</dbReference>
<evidence type="ECO:0000256" key="9">
    <source>
        <dbReference type="ARBA" id="ARBA00023002"/>
    </source>
</evidence>
<evidence type="ECO:0000256" key="10">
    <source>
        <dbReference type="ARBA" id="ARBA00023065"/>
    </source>
</evidence>
<evidence type="ECO:0000256" key="14">
    <source>
        <dbReference type="SAM" id="Phobius"/>
    </source>
</evidence>
<dbReference type="InterPro" id="IPR017927">
    <property type="entry name" value="FAD-bd_FR_type"/>
</dbReference>
<dbReference type="EMBL" id="KV700123">
    <property type="protein sequence ID" value="OCF34952.1"/>
    <property type="molecule type" value="Genomic_DNA"/>
</dbReference>
<feature type="compositionally biased region" description="Polar residues" evidence="13">
    <location>
        <begin position="139"/>
        <end position="151"/>
    </location>
</feature>
<feature type="transmembrane region" description="Helical" evidence="14">
    <location>
        <begin position="365"/>
        <end position="384"/>
    </location>
</feature>
<proteinExistence type="inferred from homology"/>
<dbReference type="AlphaFoldDB" id="A0A1B9GVB7"/>
<dbReference type="GO" id="GO:0015677">
    <property type="term" value="P:copper ion import"/>
    <property type="evidence" value="ECO:0007669"/>
    <property type="project" value="TreeGrafter"/>
</dbReference>
<dbReference type="InterPro" id="IPR051410">
    <property type="entry name" value="Ferric/Cupric_Reductase"/>
</dbReference>
<evidence type="ECO:0000256" key="1">
    <source>
        <dbReference type="ARBA" id="ARBA00004651"/>
    </source>
</evidence>
<dbReference type="PANTHER" id="PTHR32361">
    <property type="entry name" value="FERRIC/CUPRIC REDUCTASE TRANSMEMBRANE COMPONENT"/>
    <property type="match status" value="1"/>
</dbReference>
<evidence type="ECO:0000256" key="6">
    <source>
        <dbReference type="ARBA" id="ARBA00022692"/>
    </source>
</evidence>
<dbReference type="SFLD" id="SFLDS00052">
    <property type="entry name" value="Ferric_Reductase_Domain"/>
    <property type="match status" value="1"/>
</dbReference>